<keyword evidence="2" id="KW-0472">Membrane</keyword>
<evidence type="ECO:0000256" key="2">
    <source>
        <dbReference type="SAM" id="Phobius"/>
    </source>
</evidence>
<dbReference type="InterPro" id="IPR024078">
    <property type="entry name" value="LmbE-like_dom_sf"/>
</dbReference>
<comment type="caution">
    <text evidence="4">The sequence shown here is derived from an EMBL/GenBank/DDBJ whole genome shotgun (WGS) entry which is preliminary data.</text>
</comment>
<evidence type="ECO:0008006" key="6">
    <source>
        <dbReference type="Google" id="ProtNLM"/>
    </source>
</evidence>
<sequence length="466" mass="51774">MKRIPTLWMALPLLIVLMGAVWARAEQPAADVTAGCSVTASQNQASVSLLLDADRSTRYRASGAAELTITAQGTAFRRVYLIWDTPPGAYTLATGDGQTVDCGADGFLHELVELPEEQREITLHLSEDALALCDVYLFTGGELPGWVQRWTPPYDEADMLVLPTHADDEHLWFGGTLPLYAGELGRKVQVAYLTNHWAEPYRPHELLDGLWTVGVTAYPVIGEFDDHYAGSLEQAQQLYPEEDVVAWQVRQLRRFRPGVVIGHDVDGEYGHGVHIYNTDTLRQALELSADPEYDPESAGRYGLWDVPKTYLHLWPENPVVMDWSQPLERFGGRTALEMAEEGFACHQSQVDYFAVEDSGPYDCRKFGLYRTTVGLDEEGGDFFENLLAEEMWGDQPDLEAESGVVAVTSQPEAAAPSEHDPAQTKGEPLSDSLRERGFHVWALMILLVAVLAALFVGAYRFGRGRD</sequence>
<keyword evidence="2" id="KW-1133">Transmembrane helix</keyword>
<dbReference type="AlphaFoldDB" id="A0A926I4H3"/>
<gene>
    <name evidence="4" type="ORF">H8711_05615</name>
</gene>
<keyword evidence="2" id="KW-0812">Transmembrane</keyword>
<feature type="chain" id="PRO_5038138872" description="PIG-L family deacetylase" evidence="3">
    <location>
        <begin position="26"/>
        <end position="466"/>
    </location>
</feature>
<evidence type="ECO:0000256" key="1">
    <source>
        <dbReference type="SAM" id="MobiDB-lite"/>
    </source>
</evidence>
<reference evidence="4" key="1">
    <citation type="submission" date="2020-08" db="EMBL/GenBank/DDBJ databases">
        <title>Genome public.</title>
        <authorList>
            <person name="Liu C."/>
            <person name="Sun Q."/>
        </authorList>
    </citation>
    <scope>NUCLEOTIDE SEQUENCE</scope>
    <source>
        <strain evidence="4">NSJ-31</strain>
    </source>
</reference>
<feature type="region of interest" description="Disordered" evidence="1">
    <location>
        <begin position="409"/>
        <end position="430"/>
    </location>
</feature>
<dbReference type="EMBL" id="JACRST010000005">
    <property type="protein sequence ID" value="MBC8546410.1"/>
    <property type="molecule type" value="Genomic_DNA"/>
</dbReference>
<accession>A0A926I4H3</accession>
<name>A0A926I4H3_9FIRM</name>
<feature type="transmembrane region" description="Helical" evidence="2">
    <location>
        <begin position="438"/>
        <end position="459"/>
    </location>
</feature>
<evidence type="ECO:0000313" key="4">
    <source>
        <dbReference type="EMBL" id="MBC8546410.1"/>
    </source>
</evidence>
<keyword evidence="3" id="KW-0732">Signal</keyword>
<evidence type="ECO:0000256" key="3">
    <source>
        <dbReference type="SAM" id="SignalP"/>
    </source>
</evidence>
<dbReference type="Proteomes" id="UP000653127">
    <property type="component" value="Unassembled WGS sequence"/>
</dbReference>
<proteinExistence type="predicted"/>
<evidence type="ECO:0000313" key="5">
    <source>
        <dbReference type="Proteomes" id="UP000653127"/>
    </source>
</evidence>
<protein>
    <recommendedName>
        <fullName evidence="6">PIG-L family deacetylase</fullName>
    </recommendedName>
</protein>
<keyword evidence="5" id="KW-1185">Reference proteome</keyword>
<dbReference type="SUPFAM" id="SSF102588">
    <property type="entry name" value="LmbE-like"/>
    <property type="match status" value="1"/>
</dbReference>
<feature type="signal peptide" evidence="3">
    <location>
        <begin position="1"/>
        <end position="25"/>
    </location>
</feature>
<organism evidence="4 5">
    <name type="scientific">Ligaoa zhengdingensis</name>
    <dbReference type="NCBI Taxonomy" id="2763658"/>
    <lineage>
        <taxon>Bacteria</taxon>
        <taxon>Bacillati</taxon>
        <taxon>Bacillota</taxon>
        <taxon>Clostridia</taxon>
        <taxon>Eubacteriales</taxon>
        <taxon>Oscillospiraceae</taxon>
        <taxon>Ligaoa</taxon>
    </lineage>
</organism>
<dbReference type="Gene3D" id="3.40.50.10320">
    <property type="entry name" value="LmbE-like"/>
    <property type="match status" value="1"/>
</dbReference>
<dbReference type="RefSeq" id="WP_249282489.1">
    <property type="nucleotide sequence ID" value="NZ_JACRST010000005.1"/>
</dbReference>